<evidence type="ECO:0000256" key="3">
    <source>
        <dbReference type="ARBA" id="ARBA00038329"/>
    </source>
</evidence>
<dbReference type="PANTHER" id="PTHR21166:SF2">
    <property type="entry name" value="CELL DIVISION CONTROL PROTEIN 24 OB DOMAIN-CONTAINING PROTEIN-RELATED"/>
    <property type="match status" value="1"/>
</dbReference>
<dbReference type="InterPro" id="IPR012340">
    <property type="entry name" value="NA-bd_OB-fold"/>
</dbReference>
<dbReference type="InterPro" id="IPR031657">
    <property type="entry name" value="REPA_OB_2"/>
</dbReference>
<keyword evidence="6" id="KW-1185">Reference proteome</keyword>
<dbReference type="Proteomes" id="UP000192223">
    <property type="component" value="Unplaced"/>
</dbReference>
<proteinExistence type="inferred from homology"/>
<dbReference type="OrthoDB" id="9937820at2759"/>
<dbReference type="Pfam" id="PF24903">
    <property type="entry name" value="OB_MEIOB_N"/>
    <property type="match status" value="1"/>
</dbReference>
<evidence type="ECO:0000256" key="1">
    <source>
        <dbReference type="ARBA" id="ARBA00023125"/>
    </source>
</evidence>
<dbReference type="CTD" id="31705"/>
<dbReference type="InParanoid" id="A0A1W4W9J8"/>
<dbReference type="KEGG" id="apln:108733872"/>
<keyword evidence="2" id="KW-0469">Meiosis</keyword>
<dbReference type="GO" id="GO:0000712">
    <property type="term" value="P:resolution of meiotic recombination intermediates"/>
    <property type="evidence" value="ECO:0007669"/>
    <property type="project" value="TreeGrafter"/>
</dbReference>
<dbReference type="InterPro" id="IPR052469">
    <property type="entry name" value="MEIOB"/>
</dbReference>
<dbReference type="FunCoup" id="A0A1W4W9J8">
    <property type="interactions" value="2"/>
</dbReference>
<sequence>MDQTNISLQRATIKELSPIITNAIVVGIIIAKQRLRRFVDNKDTFKERGVWNFTIRDSIVDYINVTCWGDANEIIETYDKYHTGDVIEITKPRIDVRKVGDIKEQYCPMVTSPFHLTINVPSMAKHETNNYDYYSTLLRHPTKPIVGVINLIDVHNSGGGIASFVDLLGAIRTVGPIRIITTKVGNEQQVRDVVILDHTHPGLKITLWDPEMIARASSWKPRSTVLFMTEMKIDWSSFNRSVVASLTSRTIITENPVGSEAKKLREYACTVQLENSVILDQLSSYKPNGMLTLFLYLFIYMHLFNAKYFHAES</sequence>
<dbReference type="PANTHER" id="PTHR21166">
    <property type="entry name" value="CELL DIVISION CONTROL PROTEIN 24 OB DOMAIN-CONTAINING PROTEIN-RELATED"/>
    <property type="match status" value="1"/>
</dbReference>
<reference evidence="7" key="1">
    <citation type="submission" date="2025-08" db="UniProtKB">
        <authorList>
            <consortium name="RefSeq"/>
        </authorList>
    </citation>
    <scope>IDENTIFICATION</scope>
    <source>
        <tissue evidence="7">Entire body</tissue>
    </source>
</reference>
<dbReference type="SUPFAM" id="SSF50249">
    <property type="entry name" value="Nucleic acid-binding proteins"/>
    <property type="match status" value="2"/>
</dbReference>
<protein>
    <submittedName>
        <fullName evidence="7">Meiosis-specific with OB domain-containing protein isoform X1</fullName>
    </submittedName>
</protein>
<name>A0A1W4W9J8_AGRPL</name>
<evidence type="ECO:0000313" key="7">
    <source>
        <dbReference type="RefSeq" id="XP_018320714.1"/>
    </source>
</evidence>
<dbReference type="GO" id="GO:0003697">
    <property type="term" value="F:single-stranded DNA binding"/>
    <property type="evidence" value="ECO:0007669"/>
    <property type="project" value="TreeGrafter"/>
</dbReference>
<evidence type="ECO:0000313" key="6">
    <source>
        <dbReference type="Proteomes" id="UP000192223"/>
    </source>
</evidence>
<dbReference type="Pfam" id="PF16900">
    <property type="entry name" value="REPA_OB_2"/>
    <property type="match status" value="1"/>
</dbReference>
<evidence type="ECO:0000259" key="5">
    <source>
        <dbReference type="Pfam" id="PF24903"/>
    </source>
</evidence>
<gene>
    <name evidence="7" type="primary">LOC108733872</name>
</gene>
<keyword evidence="1" id="KW-0238">DNA-binding</keyword>
<dbReference type="GeneID" id="108733872"/>
<organism evidence="6 7">
    <name type="scientific">Agrilus planipennis</name>
    <name type="common">Emerald ash borer</name>
    <name type="synonym">Agrilus marcopoli</name>
    <dbReference type="NCBI Taxonomy" id="224129"/>
    <lineage>
        <taxon>Eukaryota</taxon>
        <taxon>Metazoa</taxon>
        <taxon>Ecdysozoa</taxon>
        <taxon>Arthropoda</taxon>
        <taxon>Hexapoda</taxon>
        <taxon>Insecta</taxon>
        <taxon>Pterygota</taxon>
        <taxon>Neoptera</taxon>
        <taxon>Endopterygota</taxon>
        <taxon>Coleoptera</taxon>
        <taxon>Polyphaga</taxon>
        <taxon>Elateriformia</taxon>
        <taxon>Buprestoidea</taxon>
        <taxon>Buprestidae</taxon>
        <taxon>Agrilinae</taxon>
        <taxon>Agrilus</taxon>
    </lineage>
</organism>
<feature type="domain" description="Replication protein A OB" evidence="4">
    <location>
        <begin position="163"/>
        <end position="249"/>
    </location>
</feature>
<evidence type="ECO:0000259" key="4">
    <source>
        <dbReference type="Pfam" id="PF16900"/>
    </source>
</evidence>
<comment type="similarity">
    <text evidence="3">Belongs to the MEIOB family.</text>
</comment>
<dbReference type="Gene3D" id="2.40.50.140">
    <property type="entry name" value="Nucleic acid-binding proteins"/>
    <property type="match status" value="2"/>
</dbReference>
<feature type="domain" description="MEIOB-like N-terminal" evidence="5">
    <location>
        <begin position="9"/>
        <end position="143"/>
    </location>
</feature>
<dbReference type="STRING" id="224129.A0A1W4W9J8"/>
<dbReference type="AlphaFoldDB" id="A0A1W4W9J8"/>
<evidence type="ECO:0000256" key="2">
    <source>
        <dbReference type="ARBA" id="ARBA00023254"/>
    </source>
</evidence>
<dbReference type="InterPro" id="IPR056880">
    <property type="entry name" value="OB_MEIOB_N"/>
</dbReference>
<dbReference type="GO" id="GO:0008310">
    <property type="term" value="F:single-stranded DNA 3'-5' DNA exonuclease activity"/>
    <property type="evidence" value="ECO:0007669"/>
    <property type="project" value="TreeGrafter"/>
</dbReference>
<dbReference type="RefSeq" id="XP_018320714.1">
    <property type="nucleotide sequence ID" value="XM_018465212.2"/>
</dbReference>
<accession>A0A1W4W9J8</accession>